<dbReference type="NCBIfam" id="TIGR00749">
    <property type="entry name" value="glk"/>
    <property type="match status" value="1"/>
</dbReference>
<dbReference type="Gene3D" id="3.30.420.40">
    <property type="match status" value="1"/>
</dbReference>
<keyword evidence="5" id="KW-1185">Reference proteome</keyword>
<accession>A0A2N5Y581</accession>
<dbReference type="OrthoDB" id="9800595at2"/>
<dbReference type="InterPro" id="IPR050201">
    <property type="entry name" value="Bacterial_glucokinase"/>
</dbReference>
<dbReference type="PANTHER" id="PTHR47690">
    <property type="entry name" value="GLUCOKINASE"/>
    <property type="match status" value="1"/>
</dbReference>
<dbReference type="GO" id="GO:0005536">
    <property type="term" value="F:D-glucose binding"/>
    <property type="evidence" value="ECO:0007669"/>
    <property type="project" value="InterPro"/>
</dbReference>
<gene>
    <name evidence="4" type="primary">glk</name>
    <name evidence="4" type="ORF">CWI75_04220</name>
</gene>
<evidence type="ECO:0000256" key="2">
    <source>
        <dbReference type="ARBA" id="ARBA00022777"/>
    </source>
</evidence>
<dbReference type="InterPro" id="IPR043129">
    <property type="entry name" value="ATPase_NBD"/>
</dbReference>
<keyword evidence="2 4" id="KW-0418">Kinase</keyword>
<comment type="caution">
    <text evidence="4">The sequence shown here is derived from an EMBL/GenBank/DDBJ whole genome shotgun (WGS) entry which is preliminary data.</text>
</comment>
<reference evidence="5" key="1">
    <citation type="submission" date="2017-11" db="EMBL/GenBank/DDBJ databases">
        <title>The draft genome sequence of Chromatocurvus sp. F02.</title>
        <authorList>
            <person name="Du Z.-J."/>
            <person name="Chang Y.-Q."/>
        </authorList>
    </citation>
    <scope>NUCLEOTIDE SEQUENCE [LARGE SCALE GENOMIC DNA]</scope>
    <source>
        <strain evidence="5">F02</strain>
    </source>
</reference>
<evidence type="ECO:0000256" key="3">
    <source>
        <dbReference type="RuleBase" id="RU004046"/>
    </source>
</evidence>
<keyword evidence="1" id="KW-0808">Transferase</keyword>
<dbReference type="GO" id="GO:0004340">
    <property type="term" value="F:glucokinase activity"/>
    <property type="evidence" value="ECO:0007669"/>
    <property type="project" value="InterPro"/>
</dbReference>
<dbReference type="PANTHER" id="PTHR47690:SF1">
    <property type="entry name" value="GLUCOKINASE"/>
    <property type="match status" value="1"/>
</dbReference>
<dbReference type="SUPFAM" id="SSF53067">
    <property type="entry name" value="Actin-like ATPase domain"/>
    <property type="match status" value="1"/>
</dbReference>
<dbReference type="GO" id="GO:0006096">
    <property type="term" value="P:glycolytic process"/>
    <property type="evidence" value="ECO:0007669"/>
    <property type="project" value="InterPro"/>
</dbReference>
<dbReference type="EMBL" id="PKLZ01000002">
    <property type="protein sequence ID" value="PLW83564.1"/>
    <property type="molecule type" value="Genomic_DNA"/>
</dbReference>
<sequence length="322" mass="34494">MTNATLATRLVADVGGTNTRLALYDYDSHQLRAIQSYTNRDEGSFETIIGNWLQDLDEPAPEDACIAVAAPPDGDRVVMSNMDWSISRQDLATQFGFNRIRVINDFESNAYALPHLGAESLSLIHRGEPSASDCPRLATIGPGTGLGGAVLQKAGGVWDAIACEPGHMALAPVGSAELEIWRVLSKQHPRIYTELLVSGPGLVHLYGALAEVQGIDSSINSPEEISRRGVQYEDQVCVDTLALFCRLLGTACADFVLANGSYGGLYLAGGILPRMLDFFAASGFPDRFIDRGPVAAQLERMPINVVTHSFQGLLGAGNAPLH</sequence>
<proteinExistence type="inferred from homology"/>
<evidence type="ECO:0000256" key="1">
    <source>
        <dbReference type="ARBA" id="ARBA00022679"/>
    </source>
</evidence>
<evidence type="ECO:0000313" key="5">
    <source>
        <dbReference type="Proteomes" id="UP000234845"/>
    </source>
</evidence>
<dbReference type="CDD" id="cd24008">
    <property type="entry name" value="ASKHA_NBD_GLK"/>
    <property type="match status" value="1"/>
</dbReference>
<dbReference type="Proteomes" id="UP000234845">
    <property type="component" value="Unassembled WGS sequence"/>
</dbReference>
<dbReference type="GO" id="GO:0005829">
    <property type="term" value="C:cytosol"/>
    <property type="evidence" value="ECO:0007669"/>
    <property type="project" value="TreeGrafter"/>
</dbReference>
<comment type="similarity">
    <text evidence="3">Belongs to the bacterial glucokinase family.</text>
</comment>
<evidence type="ECO:0000313" key="4">
    <source>
        <dbReference type="EMBL" id="PLW83564.1"/>
    </source>
</evidence>
<dbReference type="AlphaFoldDB" id="A0A2N5Y581"/>
<dbReference type="GO" id="GO:0005524">
    <property type="term" value="F:ATP binding"/>
    <property type="evidence" value="ECO:0007669"/>
    <property type="project" value="InterPro"/>
</dbReference>
<dbReference type="RefSeq" id="WP_101520245.1">
    <property type="nucleotide sequence ID" value="NZ_PKLZ01000002.1"/>
</dbReference>
<dbReference type="InterPro" id="IPR003836">
    <property type="entry name" value="Glucokinase"/>
</dbReference>
<dbReference type="Gene3D" id="3.40.367.20">
    <property type="match status" value="1"/>
</dbReference>
<organism evidence="4 5">
    <name type="scientific">Kineobactrum sediminis</name>
    <dbReference type="NCBI Taxonomy" id="1905677"/>
    <lineage>
        <taxon>Bacteria</taxon>
        <taxon>Pseudomonadati</taxon>
        <taxon>Pseudomonadota</taxon>
        <taxon>Gammaproteobacteria</taxon>
        <taxon>Cellvibrionales</taxon>
        <taxon>Halieaceae</taxon>
        <taxon>Kineobactrum</taxon>
    </lineage>
</organism>
<name>A0A2N5Y581_9GAMM</name>
<protein>
    <submittedName>
        <fullName evidence="4">Glucokinase</fullName>
    </submittedName>
</protein>
<dbReference type="Pfam" id="PF02685">
    <property type="entry name" value="Glucokinase"/>
    <property type="match status" value="1"/>
</dbReference>